<feature type="chain" id="PRO_5019362793" evidence="1">
    <location>
        <begin position="20"/>
        <end position="62"/>
    </location>
</feature>
<evidence type="ECO:0000313" key="2">
    <source>
        <dbReference type="EMBL" id="RRT57184.1"/>
    </source>
</evidence>
<comment type="caution">
    <text evidence="2">The sequence shown here is derived from an EMBL/GenBank/DDBJ whole genome shotgun (WGS) entry which is preliminary data.</text>
</comment>
<evidence type="ECO:0000256" key="1">
    <source>
        <dbReference type="SAM" id="SignalP"/>
    </source>
</evidence>
<dbReference type="AlphaFoldDB" id="A0A426YZQ2"/>
<organism evidence="2 3">
    <name type="scientific">Ensete ventricosum</name>
    <name type="common">Abyssinian banana</name>
    <name type="synonym">Musa ensete</name>
    <dbReference type="NCBI Taxonomy" id="4639"/>
    <lineage>
        <taxon>Eukaryota</taxon>
        <taxon>Viridiplantae</taxon>
        <taxon>Streptophyta</taxon>
        <taxon>Embryophyta</taxon>
        <taxon>Tracheophyta</taxon>
        <taxon>Spermatophyta</taxon>
        <taxon>Magnoliopsida</taxon>
        <taxon>Liliopsida</taxon>
        <taxon>Zingiberales</taxon>
        <taxon>Musaceae</taxon>
        <taxon>Ensete</taxon>
    </lineage>
</organism>
<feature type="signal peptide" evidence="1">
    <location>
        <begin position="1"/>
        <end position="19"/>
    </location>
</feature>
<evidence type="ECO:0000313" key="3">
    <source>
        <dbReference type="Proteomes" id="UP000287651"/>
    </source>
</evidence>
<keyword evidence="1" id="KW-0732">Signal</keyword>
<dbReference type="EMBL" id="AMZH03009286">
    <property type="protein sequence ID" value="RRT57184.1"/>
    <property type="molecule type" value="Genomic_DNA"/>
</dbReference>
<gene>
    <name evidence="2" type="ORF">B296_00033514</name>
</gene>
<proteinExistence type="predicted"/>
<reference evidence="2 3" key="1">
    <citation type="journal article" date="2014" name="Agronomy (Basel)">
        <title>A Draft Genome Sequence for Ensete ventricosum, the Drought-Tolerant Tree Against Hunger.</title>
        <authorList>
            <person name="Harrison J."/>
            <person name="Moore K.A."/>
            <person name="Paszkiewicz K."/>
            <person name="Jones T."/>
            <person name="Grant M."/>
            <person name="Ambacheew D."/>
            <person name="Muzemil S."/>
            <person name="Studholme D.J."/>
        </authorList>
    </citation>
    <scope>NUCLEOTIDE SEQUENCE [LARGE SCALE GENOMIC DNA]</scope>
</reference>
<name>A0A426YZQ2_ENSVE</name>
<sequence>MLVFLHLVNIVICMTKMQSWQCSLENLLSSVDQVDDERIRKALIECADQAVLCKNLVIPLSL</sequence>
<accession>A0A426YZQ2</accession>
<dbReference type="Proteomes" id="UP000287651">
    <property type="component" value="Unassembled WGS sequence"/>
</dbReference>
<protein>
    <submittedName>
        <fullName evidence="2">Uncharacterized protein</fullName>
    </submittedName>
</protein>